<evidence type="ECO:0000313" key="2">
    <source>
        <dbReference type="EMBL" id="KAK7695189.1"/>
    </source>
</evidence>
<dbReference type="AlphaFoldDB" id="A0AAW0GTH6"/>
<evidence type="ECO:0000313" key="3">
    <source>
        <dbReference type="Proteomes" id="UP001385951"/>
    </source>
</evidence>
<evidence type="ECO:0000256" key="1">
    <source>
        <dbReference type="SAM" id="MobiDB-lite"/>
    </source>
</evidence>
<accession>A0AAW0GTH6</accession>
<reference evidence="2 3" key="1">
    <citation type="submission" date="2022-09" db="EMBL/GenBank/DDBJ databases">
        <authorList>
            <person name="Palmer J.M."/>
        </authorList>
    </citation>
    <scope>NUCLEOTIDE SEQUENCE [LARGE SCALE GENOMIC DNA]</scope>
    <source>
        <strain evidence="2 3">DSM 7382</strain>
    </source>
</reference>
<dbReference type="Proteomes" id="UP001385951">
    <property type="component" value="Unassembled WGS sequence"/>
</dbReference>
<protein>
    <submittedName>
        <fullName evidence="2">Uncharacterized protein</fullName>
    </submittedName>
</protein>
<feature type="region of interest" description="Disordered" evidence="1">
    <location>
        <begin position="1"/>
        <end position="33"/>
    </location>
</feature>
<keyword evidence="3" id="KW-1185">Reference proteome</keyword>
<organism evidence="2 3">
    <name type="scientific">Cerrena zonata</name>
    <dbReference type="NCBI Taxonomy" id="2478898"/>
    <lineage>
        <taxon>Eukaryota</taxon>
        <taxon>Fungi</taxon>
        <taxon>Dikarya</taxon>
        <taxon>Basidiomycota</taxon>
        <taxon>Agaricomycotina</taxon>
        <taxon>Agaricomycetes</taxon>
        <taxon>Polyporales</taxon>
        <taxon>Cerrenaceae</taxon>
        <taxon>Cerrena</taxon>
    </lineage>
</organism>
<sequence length="87" mass="9953">MSTNISLPMGPSPSWELRDSEQDSSSFLPINERLSSDPSGLMTLDSTRKMAHVNFPEIFREITKWKGRLLLNLRLTQSNLMVDSTWL</sequence>
<name>A0AAW0GTH6_9APHY</name>
<comment type="caution">
    <text evidence="2">The sequence shown here is derived from an EMBL/GenBank/DDBJ whole genome shotgun (WGS) entry which is preliminary data.</text>
</comment>
<dbReference type="EMBL" id="JASBNA010000002">
    <property type="protein sequence ID" value="KAK7695189.1"/>
    <property type="molecule type" value="Genomic_DNA"/>
</dbReference>
<proteinExistence type="predicted"/>
<gene>
    <name evidence="2" type="ORF">QCA50_002379</name>
</gene>